<dbReference type="KEGG" id="lcae:K3721_11180"/>
<dbReference type="Proteomes" id="UP001058713">
    <property type="component" value="Chromosome"/>
</dbReference>
<dbReference type="Gene3D" id="2.30.30.40">
    <property type="entry name" value="SH3 Domains"/>
    <property type="match status" value="1"/>
</dbReference>
<proteinExistence type="predicted"/>
<dbReference type="AlphaFoldDB" id="A0A9Q9HF61"/>
<evidence type="ECO:0000259" key="2">
    <source>
        <dbReference type="Pfam" id="PF08239"/>
    </source>
</evidence>
<evidence type="ECO:0000313" key="3">
    <source>
        <dbReference type="EMBL" id="UWQ52592.1"/>
    </source>
</evidence>
<gene>
    <name evidence="3" type="ORF">K3721_11180</name>
</gene>
<reference evidence="3" key="1">
    <citation type="submission" date="2021-08" db="EMBL/GenBank/DDBJ databases">
        <authorList>
            <person name="Nwanade C."/>
            <person name="Wang M."/>
            <person name="Masoudi A."/>
            <person name="Yu Z."/>
            <person name="Liu J."/>
        </authorList>
    </citation>
    <scope>NUCLEOTIDE SEQUENCE</scope>
    <source>
        <strain evidence="3">S122</strain>
    </source>
</reference>
<dbReference type="InterPro" id="IPR003646">
    <property type="entry name" value="SH3-like_bac-type"/>
</dbReference>
<keyword evidence="1" id="KW-0732">Signal</keyword>
<accession>A0A9Q9HF61</accession>
<evidence type="ECO:0000313" key="4">
    <source>
        <dbReference type="Proteomes" id="UP001058713"/>
    </source>
</evidence>
<sequence length="219" mass="22676">MFTPKRALTASALALLAAPVWAGAQVQAVTDLNLRAGPGPHHEIIGVISADGSVDLEGCLEESNWCKVAYDGADGWAYGEYLTGAVTEKFVPVVAKESPVKFNTVTYTTTETGETDAAMGALGGAITGGLIAGPAGVVAGAVAGSLAGEAAVPDEKVVTYVRSNATEPVYVQGEVVTGVMIPEEVELTAVPDSEYRYVYLNGLPVLVEADDRTVVYVVR</sequence>
<dbReference type="RefSeq" id="WP_051357818.1">
    <property type="nucleotide sequence ID" value="NZ_CP081064.1"/>
</dbReference>
<dbReference type="InterPro" id="IPR009642">
    <property type="entry name" value="DUF1236"/>
</dbReference>
<feature type="chain" id="PRO_5040118999" evidence="1">
    <location>
        <begin position="23"/>
        <end position="219"/>
    </location>
</feature>
<dbReference type="Pfam" id="PF08239">
    <property type="entry name" value="SH3_3"/>
    <property type="match status" value="1"/>
</dbReference>
<dbReference type="EMBL" id="CP081070">
    <property type="protein sequence ID" value="UWQ52592.1"/>
    <property type="molecule type" value="Genomic_DNA"/>
</dbReference>
<feature type="signal peptide" evidence="1">
    <location>
        <begin position="1"/>
        <end position="22"/>
    </location>
</feature>
<organism evidence="3 4">
    <name type="scientific">Leisingera caerulea</name>
    <name type="common">Phaeobacter caeruleus</name>
    <dbReference type="NCBI Taxonomy" id="506591"/>
    <lineage>
        <taxon>Bacteria</taxon>
        <taxon>Pseudomonadati</taxon>
        <taxon>Pseudomonadota</taxon>
        <taxon>Alphaproteobacteria</taxon>
        <taxon>Rhodobacterales</taxon>
        <taxon>Roseobacteraceae</taxon>
        <taxon>Leisingera</taxon>
    </lineage>
</organism>
<protein>
    <submittedName>
        <fullName evidence="3">DUF1236 domain-containing protein</fullName>
    </submittedName>
</protein>
<evidence type="ECO:0000256" key="1">
    <source>
        <dbReference type="SAM" id="SignalP"/>
    </source>
</evidence>
<name>A0A9Q9HF61_LEICA</name>
<feature type="domain" description="SH3b" evidence="2">
    <location>
        <begin position="31"/>
        <end position="83"/>
    </location>
</feature>
<dbReference type="Pfam" id="PF06823">
    <property type="entry name" value="DUF1236"/>
    <property type="match status" value="1"/>
</dbReference>